<keyword evidence="3" id="KW-1185">Reference proteome</keyword>
<evidence type="ECO:0000256" key="1">
    <source>
        <dbReference type="SAM" id="Phobius"/>
    </source>
</evidence>
<dbReference type="OrthoDB" id="3250682at2759"/>
<feature type="transmembrane region" description="Helical" evidence="1">
    <location>
        <begin position="100"/>
        <end position="118"/>
    </location>
</feature>
<gene>
    <name evidence="2" type="ORF">MVEN_01070300</name>
</gene>
<feature type="transmembrane region" description="Helical" evidence="1">
    <location>
        <begin position="12"/>
        <end position="36"/>
    </location>
</feature>
<evidence type="ECO:0000313" key="2">
    <source>
        <dbReference type="EMBL" id="KAF7353847.1"/>
    </source>
</evidence>
<keyword evidence="1" id="KW-0812">Transmembrane</keyword>
<comment type="caution">
    <text evidence="2">The sequence shown here is derived from an EMBL/GenBank/DDBJ whole genome shotgun (WGS) entry which is preliminary data.</text>
</comment>
<proteinExistence type="predicted"/>
<accession>A0A8H7CZG1</accession>
<dbReference type="EMBL" id="JACAZI010000008">
    <property type="protein sequence ID" value="KAF7353847.1"/>
    <property type="molecule type" value="Genomic_DNA"/>
</dbReference>
<keyword evidence="1" id="KW-0472">Membrane</keyword>
<reference evidence="2" key="1">
    <citation type="submission" date="2020-05" db="EMBL/GenBank/DDBJ databases">
        <title>Mycena genomes resolve the evolution of fungal bioluminescence.</title>
        <authorList>
            <person name="Tsai I.J."/>
        </authorList>
    </citation>
    <scope>NUCLEOTIDE SEQUENCE</scope>
    <source>
        <strain evidence="2">CCC161011</strain>
    </source>
</reference>
<sequence length="307" mass="33845">MLTVPRIPSALATVVIETFFYGIYLVLFLTSIYLLFTAQTRGLRRERSVWMSPILCGGAVLFVAVTGHWILTIDRLFLAFVTSGEDPLVFYADFSQTTQILQSAFLLVSLAIVDGLVVHRLWTVYAHNRYVMIFPALTLLGLAASTIGVAIDFSQFKPGDNVLQLANGWIIADCAFTVFTNIYCTALIGLRLWRIQNVLKPTRGPNFNSIIAIIVESAGLSTTWAIFFVITYAARSNLRFLIDVTPAIVGTTNMLIYVRVGLGWAHAPAPAPAPSTAIRFKVSKFNTAGDDMTQSEGREVKQVINLV</sequence>
<feature type="transmembrane region" description="Helical" evidence="1">
    <location>
        <begin position="169"/>
        <end position="190"/>
    </location>
</feature>
<dbReference type="AlphaFoldDB" id="A0A8H7CZG1"/>
<feature type="transmembrane region" description="Helical" evidence="1">
    <location>
        <begin position="130"/>
        <end position="149"/>
    </location>
</feature>
<keyword evidence="1" id="KW-1133">Transmembrane helix</keyword>
<protein>
    <submittedName>
        <fullName evidence="2">Uncharacterized protein</fullName>
    </submittedName>
</protein>
<organism evidence="2 3">
    <name type="scientific">Mycena venus</name>
    <dbReference type="NCBI Taxonomy" id="2733690"/>
    <lineage>
        <taxon>Eukaryota</taxon>
        <taxon>Fungi</taxon>
        <taxon>Dikarya</taxon>
        <taxon>Basidiomycota</taxon>
        <taxon>Agaricomycotina</taxon>
        <taxon>Agaricomycetes</taxon>
        <taxon>Agaricomycetidae</taxon>
        <taxon>Agaricales</taxon>
        <taxon>Marasmiineae</taxon>
        <taxon>Mycenaceae</taxon>
        <taxon>Mycena</taxon>
    </lineage>
</organism>
<evidence type="ECO:0000313" key="3">
    <source>
        <dbReference type="Proteomes" id="UP000620124"/>
    </source>
</evidence>
<feature type="transmembrane region" description="Helical" evidence="1">
    <location>
        <begin position="48"/>
        <end position="71"/>
    </location>
</feature>
<dbReference type="Proteomes" id="UP000620124">
    <property type="component" value="Unassembled WGS sequence"/>
</dbReference>
<feature type="transmembrane region" description="Helical" evidence="1">
    <location>
        <begin position="210"/>
        <end position="234"/>
    </location>
</feature>
<name>A0A8H7CZG1_9AGAR</name>